<dbReference type="STRING" id="196109.A0A136J2C4"/>
<evidence type="ECO:0000256" key="1">
    <source>
        <dbReference type="ARBA" id="ARBA00004496"/>
    </source>
</evidence>
<dbReference type="Pfam" id="PF00400">
    <property type="entry name" value="WD40"/>
    <property type="match status" value="1"/>
</dbReference>
<feature type="region of interest" description="Disordered" evidence="7">
    <location>
        <begin position="1"/>
        <end position="20"/>
    </location>
</feature>
<evidence type="ECO:0000256" key="3">
    <source>
        <dbReference type="ARBA" id="ARBA00022574"/>
    </source>
</evidence>
<reference evidence="9" key="1">
    <citation type="submission" date="2016-02" db="EMBL/GenBank/DDBJ databases">
        <title>Draft genome sequence of Microdochium bolleyi, a fungal endophyte of beachgrass.</title>
        <authorList>
            <consortium name="DOE Joint Genome Institute"/>
            <person name="David A.S."/>
            <person name="May G."/>
            <person name="Haridas S."/>
            <person name="Lim J."/>
            <person name="Wang M."/>
            <person name="Labutti K."/>
            <person name="Lipzen A."/>
            <person name="Barry K."/>
            <person name="Grigoriev I.V."/>
        </authorList>
    </citation>
    <scope>NUCLEOTIDE SEQUENCE [LARGE SCALE GENOMIC DNA]</scope>
    <source>
        <strain evidence="9">J235TASD1</strain>
    </source>
</reference>
<dbReference type="PANTHER" id="PTHR14344:SF3">
    <property type="entry name" value="WD REPEAT-CONTAINING PROTEIN 6"/>
    <property type="match status" value="1"/>
</dbReference>
<dbReference type="OrthoDB" id="5594999at2759"/>
<proteinExistence type="inferred from homology"/>
<dbReference type="Proteomes" id="UP000070501">
    <property type="component" value="Unassembled WGS sequence"/>
</dbReference>
<evidence type="ECO:0000313" key="9">
    <source>
        <dbReference type="Proteomes" id="UP000070501"/>
    </source>
</evidence>
<dbReference type="InterPro" id="IPR015943">
    <property type="entry name" value="WD40/YVTN_repeat-like_dom_sf"/>
</dbReference>
<evidence type="ECO:0000256" key="7">
    <source>
        <dbReference type="SAM" id="MobiDB-lite"/>
    </source>
</evidence>
<dbReference type="PANTHER" id="PTHR14344">
    <property type="entry name" value="WD REPEAT PROTEIN"/>
    <property type="match status" value="1"/>
</dbReference>
<dbReference type="AlphaFoldDB" id="A0A136J2C4"/>
<accession>A0A136J2C4</accession>
<dbReference type="SUPFAM" id="SSF50978">
    <property type="entry name" value="WD40 repeat-like"/>
    <property type="match status" value="1"/>
</dbReference>
<dbReference type="EMBL" id="KQ964250">
    <property type="protein sequence ID" value="KXJ91317.1"/>
    <property type="molecule type" value="Genomic_DNA"/>
</dbReference>
<keyword evidence="3" id="KW-0853">WD repeat</keyword>
<dbReference type="InterPro" id="IPR036322">
    <property type="entry name" value="WD40_repeat_dom_sf"/>
</dbReference>
<comment type="subcellular location">
    <subcellularLocation>
        <location evidence="1">Cytoplasm</location>
    </subcellularLocation>
</comment>
<evidence type="ECO:0000256" key="2">
    <source>
        <dbReference type="ARBA" id="ARBA00022490"/>
    </source>
</evidence>
<keyword evidence="4" id="KW-0819">tRNA processing</keyword>
<evidence type="ECO:0000256" key="5">
    <source>
        <dbReference type="ARBA" id="ARBA00022737"/>
    </source>
</evidence>
<evidence type="ECO:0008006" key="10">
    <source>
        <dbReference type="Google" id="ProtNLM"/>
    </source>
</evidence>
<dbReference type="InterPro" id="IPR051973">
    <property type="entry name" value="tRNA_Anticodon_Mtase-Reg"/>
</dbReference>
<sequence length="438" mass="47113">MHIFSQTRSQARTVKPGSHGREIRAVSSSGRFTATAAEDTVIRIHEYVPTLPLTVGGDKTPARKSGGVFRCVASIEKHATGIQAVRWHRNEYLFSSGGNEEFFVWRVNRIDSDVCPLGIACEAVFQDKSEVGDLRIMDFDIEPLGGETQQFRFCITMALSNSAIQSYVYSRDEGFRLLGRRHYTGACLMQLRHLGGFSDHGDHTAQPHVLTAATDGHLAVFVGLQSDLAIEPAKLDEAASGDLPKKDVPEQANGQGTLITKLHQSGIKSLDMLEHYTSSSIEASTGSRSYLVVTGGDDNAIGVLHLCSTAATGAATTSYTVRSKSIVRSAHAAAVTGIGIARLERGGRDAVVVSTGNDQRVKTWRVVNWQQQQNQSQAASTDTVTRVELVADEYSGVADAGDLEIMRADEGSGGRDDGEASGDGKFLVGGVGMEVWRV</sequence>
<keyword evidence="2" id="KW-0963">Cytoplasm</keyword>
<comment type="similarity">
    <text evidence="6">Belongs to the WD repeat WDR6 family.</text>
</comment>
<dbReference type="InParanoid" id="A0A136J2C4"/>
<keyword evidence="5" id="KW-0677">Repeat</keyword>
<dbReference type="Gene3D" id="2.130.10.10">
    <property type="entry name" value="YVTN repeat-like/Quinoprotein amine dehydrogenase"/>
    <property type="match status" value="2"/>
</dbReference>
<feature type="compositionally biased region" description="Polar residues" evidence="7">
    <location>
        <begin position="1"/>
        <end position="12"/>
    </location>
</feature>
<gene>
    <name evidence="8" type="ORF">Micbo1qcDRAFT_162976</name>
</gene>
<dbReference type="GO" id="GO:0030488">
    <property type="term" value="P:tRNA methylation"/>
    <property type="evidence" value="ECO:0007669"/>
    <property type="project" value="TreeGrafter"/>
</dbReference>
<evidence type="ECO:0000256" key="6">
    <source>
        <dbReference type="ARBA" id="ARBA00038255"/>
    </source>
</evidence>
<name>A0A136J2C4_9PEZI</name>
<dbReference type="InterPro" id="IPR001680">
    <property type="entry name" value="WD40_rpt"/>
</dbReference>
<protein>
    <recommendedName>
        <fullName evidence="10">WD40-repeat-containing domain protein</fullName>
    </recommendedName>
</protein>
<organism evidence="8 9">
    <name type="scientific">Microdochium bolleyi</name>
    <dbReference type="NCBI Taxonomy" id="196109"/>
    <lineage>
        <taxon>Eukaryota</taxon>
        <taxon>Fungi</taxon>
        <taxon>Dikarya</taxon>
        <taxon>Ascomycota</taxon>
        <taxon>Pezizomycotina</taxon>
        <taxon>Sordariomycetes</taxon>
        <taxon>Xylariomycetidae</taxon>
        <taxon>Xylariales</taxon>
        <taxon>Microdochiaceae</taxon>
        <taxon>Microdochium</taxon>
    </lineage>
</organism>
<evidence type="ECO:0000256" key="4">
    <source>
        <dbReference type="ARBA" id="ARBA00022694"/>
    </source>
</evidence>
<dbReference type="GO" id="GO:0005737">
    <property type="term" value="C:cytoplasm"/>
    <property type="evidence" value="ECO:0007669"/>
    <property type="project" value="UniProtKB-SubCell"/>
</dbReference>
<dbReference type="SMART" id="SM00320">
    <property type="entry name" value="WD40"/>
    <property type="match status" value="3"/>
</dbReference>
<keyword evidence="9" id="KW-1185">Reference proteome</keyword>
<evidence type="ECO:0000313" key="8">
    <source>
        <dbReference type="EMBL" id="KXJ91317.1"/>
    </source>
</evidence>